<dbReference type="EMBL" id="UZAH01027852">
    <property type="protein sequence ID" value="VDO95573.1"/>
    <property type="molecule type" value="Genomic_DNA"/>
</dbReference>
<name>A0A183FXJ4_HELPZ</name>
<organism evidence="2 3">
    <name type="scientific">Heligmosomoides polygyrus</name>
    <name type="common">Parasitic roundworm</name>
    <dbReference type="NCBI Taxonomy" id="6339"/>
    <lineage>
        <taxon>Eukaryota</taxon>
        <taxon>Metazoa</taxon>
        <taxon>Ecdysozoa</taxon>
        <taxon>Nematoda</taxon>
        <taxon>Chromadorea</taxon>
        <taxon>Rhabditida</taxon>
        <taxon>Rhabditina</taxon>
        <taxon>Rhabditomorpha</taxon>
        <taxon>Strongyloidea</taxon>
        <taxon>Heligmosomidae</taxon>
        <taxon>Heligmosomoides</taxon>
    </lineage>
</organism>
<gene>
    <name evidence="1" type="ORF">HPBE_LOCUS13280</name>
</gene>
<sequence length="100" mass="11144">MERCPANTVGWACERSPAGQAYPWSLVPDGCGVVEEEELLDSLRLNKFESRVHLFYFVYHGLGVHRRAFGKQLPVYRSMGADPKALKVLLAVNISPNEGP</sequence>
<accession>A0A3P8AUM9</accession>
<evidence type="ECO:0000313" key="3">
    <source>
        <dbReference type="WBParaSite" id="HPBE_0001327901-mRNA-1"/>
    </source>
</evidence>
<dbReference type="AlphaFoldDB" id="A0A183FXJ4"/>
<reference evidence="3" key="2">
    <citation type="submission" date="2019-09" db="UniProtKB">
        <authorList>
            <consortium name="WormBaseParasite"/>
        </authorList>
    </citation>
    <scope>IDENTIFICATION</scope>
</reference>
<proteinExistence type="predicted"/>
<dbReference type="WBParaSite" id="HPBE_0001327901-mRNA-1">
    <property type="protein sequence ID" value="HPBE_0001327901-mRNA-1"/>
    <property type="gene ID" value="HPBE_0001327901"/>
</dbReference>
<evidence type="ECO:0000313" key="1">
    <source>
        <dbReference type="EMBL" id="VDO95573.1"/>
    </source>
</evidence>
<evidence type="ECO:0000313" key="2">
    <source>
        <dbReference type="Proteomes" id="UP000050761"/>
    </source>
</evidence>
<keyword evidence="2" id="KW-1185">Reference proteome</keyword>
<protein>
    <submittedName>
        <fullName evidence="3">CASPASE_P20 domain-containing protein</fullName>
    </submittedName>
</protein>
<accession>A0A183FXJ4</accession>
<dbReference type="Proteomes" id="UP000050761">
    <property type="component" value="Unassembled WGS sequence"/>
</dbReference>
<reference evidence="1 2" key="1">
    <citation type="submission" date="2018-11" db="EMBL/GenBank/DDBJ databases">
        <authorList>
            <consortium name="Pathogen Informatics"/>
        </authorList>
    </citation>
    <scope>NUCLEOTIDE SEQUENCE [LARGE SCALE GENOMIC DNA]</scope>
</reference>